<reference evidence="1" key="1">
    <citation type="journal article" date="2021" name="Proc. Natl. Acad. Sci. U.S.A.">
        <title>A Catalog of Tens of Thousands of Viruses from Human Metagenomes Reveals Hidden Associations with Chronic Diseases.</title>
        <authorList>
            <person name="Tisza M.J."/>
            <person name="Buck C.B."/>
        </authorList>
    </citation>
    <scope>NUCLEOTIDE SEQUENCE</scope>
    <source>
        <strain evidence="1">CtVii20</strain>
    </source>
</reference>
<protein>
    <submittedName>
        <fullName evidence="1">Uncharacterized protein</fullName>
    </submittedName>
</protein>
<organism evidence="1">
    <name type="scientific">Siphoviridae sp. ctVii20</name>
    <dbReference type="NCBI Taxonomy" id="2825533"/>
    <lineage>
        <taxon>Viruses</taxon>
        <taxon>Duplodnaviria</taxon>
        <taxon>Heunggongvirae</taxon>
        <taxon>Uroviricota</taxon>
        <taxon>Caudoviricetes</taxon>
    </lineage>
</organism>
<accession>A0A8S5QC47</accession>
<dbReference type="EMBL" id="BK015631">
    <property type="protein sequence ID" value="DAE16839.1"/>
    <property type="molecule type" value="Genomic_DNA"/>
</dbReference>
<sequence>MVILSKIRRVLEHFPSEIRGRGVMTFLLFLNL</sequence>
<proteinExistence type="predicted"/>
<name>A0A8S5QC47_9CAUD</name>
<evidence type="ECO:0000313" key="1">
    <source>
        <dbReference type="EMBL" id="DAE16839.1"/>
    </source>
</evidence>